<feature type="domain" description="Multidrug resistance protein MdtA-like barrel-sandwich hybrid" evidence="5">
    <location>
        <begin position="75"/>
        <end position="214"/>
    </location>
</feature>
<keyword evidence="4" id="KW-0812">Transmembrane</keyword>
<evidence type="ECO:0000256" key="4">
    <source>
        <dbReference type="SAM" id="Phobius"/>
    </source>
</evidence>
<dbReference type="GO" id="GO:1990281">
    <property type="term" value="C:efflux pump complex"/>
    <property type="evidence" value="ECO:0007669"/>
    <property type="project" value="TreeGrafter"/>
</dbReference>
<evidence type="ECO:0000313" key="7">
    <source>
        <dbReference type="Proteomes" id="UP000528457"/>
    </source>
</evidence>
<accession>A0A7X0JRX5</accession>
<evidence type="ECO:0000259" key="5">
    <source>
        <dbReference type="Pfam" id="PF25917"/>
    </source>
</evidence>
<dbReference type="Proteomes" id="UP000528457">
    <property type="component" value="Unassembled WGS sequence"/>
</dbReference>
<dbReference type="InterPro" id="IPR006143">
    <property type="entry name" value="RND_pump_MFP"/>
</dbReference>
<dbReference type="InterPro" id="IPR058625">
    <property type="entry name" value="MdtA-like_BSH"/>
</dbReference>
<name>A0A7X0JRX5_9GAMM</name>
<dbReference type="Gene3D" id="1.10.287.470">
    <property type="entry name" value="Helix hairpin bin"/>
    <property type="match status" value="1"/>
</dbReference>
<dbReference type="Pfam" id="PF25917">
    <property type="entry name" value="BSH_RND"/>
    <property type="match status" value="1"/>
</dbReference>
<gene>
    <name evidence="6" type="ORF">HNR48_000801</name>
</gene>
<keyword evidence="4" id="KW-1133">Transmembrane helix</keyword>
<dbReference type="PANTHER" id="PTHR30469:SF12">
    <property type="entry name" value="MULTIDRUG RESISTANCE PROTEIN MDTA"/>
    <property type="match status" value="1"/>
</dbReference>
<evidence type="ECO:0000313" key="6">
    <source>
        <dbReference type="EMBL" id="MBB6520523.1"/>
    </source>
</evidence>
<dbReference type="AlphaFoldDB" id="A0A7X0JRX5"/>
<keyword evidence="2" id="KW-0175">Coiled coil</keyword>
<feature type="transmembrane region" description="Helical" evidence="4">
    <location>
        <begin position="13"/>
        <end position="32"/>
    </location>
</feature>
<feature type="region of interest" description="Disordered" evidence="3">
    <location>
        <begin position="382"/>
        <end position="409"/>
    </location>
</feature>
<evidence type="ECO:0000256" key="3">
    <source>
        <dbReference type="SAM" id="MobiDB-lite"/>
    </source>
</evidence>
<dbReference type="GO" id="GO:0015562">
    <property type="term" value="F:efflux transmembrane transporter activity"/>
    <property type="evidence" value="ECO:0007669"/>
    <property type="project" value="TreeGrafter"/>
</dbReference>
<evidence type="ECO:0000256" key="2">
    <source>
        <dbReference type="SAM" id="Coils"/>
    </source>
</evidence>
<dbReference type="PANTHER" id="PTHR30469">
    <property type="entry name" value="MULTIDRUG RESISTANCE PROTEIN MDTA"/>
    <property type="match status" value="1"/>
</dbReference>
<sequence length="409" mass="43842">MADSAVRSPLSKYLPLIILLLGGALIFAVATLKPEPEPQPKAEAKPAEVAVVTAQPSEHRLSVHSQGTVAPRREISLVAEVSGRIVKVNPAFVAGGHIEVGETLVEIDPRDYRFAVVQAKSQVAEAKQRLATERGQARQKKREWRNLGNSEANDLFLRKPQIAAAEASLEAAKANLEKAELNLRRTKISVPFSGLVRSTNVDLGQYVGPGTQLGQAFDTSVVEIRLPLTDSEAGLVDLPLGMSVSSGEGPAVTLTGTVAGVSRSWQGNIVRTDASLDTRTRLYYAVAEVNDPYADSQAAPLMVGLFVEAKIDGKALENVVELPRKALYKRNLVYSVGPNNEIVSQEIKVLKVSKDKVWVSGDVSPGDNIVDGNQQYLAPGKKVKIKSSEQAPTSVAEDKNNAGAEEVDS</sequence>
<feature type="coiled-coil region" evidence="2">
    <location>
        <begin position="116"/>
        <end position="189"/>
    </location>
</feature>
<protein>
    <submittedName>
        <fullName evidence="6">RND family efflux transporter MFP subunit</fullName>
    </submittedName>
</protein>
<organism evidence="6 7">
    <name type="scientific">Pseudoteredinibacter isoporae</name>
    <dbReference type="NCBI Taxonomy" id="570281"/>
    <lineage>
        <taxon>Bacteria</taxon>
        <taxon>Pseudomonadati</taxon>
        <taxon>Pseudomonadota</taxon>
        <taxon>Gammaproteobacteria</taxon>
        <taxon>Cellvibrionales</taxon>
        <taxon>Cellvibrionaceae</taxon>
        <taxon>Pseudoteredinibacter</taxon>
    </lineage>
</organism>
<proteinExistence type="inferred from homology"/>
<dbReference type="RefSeq" id="WP_166850973.1">
    <property type="nucleotide sequence ID" value="NZ_JAAONY010000001.1"/>
</dbReference>
<comment type="caution">
    <text evidence="6">The sequence shown here is derived from an EMBL/GenBank/DDBJ whole genome shotgun (WGS) entry which is preliminary data.</text>
</comment>
<reference evidence="6 7" key="1">
    <citation type="submission" date="2020-08" db="EMBL/GenBank/DDBJ databases">
        <title>Genomic Encyclopedia of Type Strains, Phase IV (KMG-IV): sequencing the most valuable type-strain genomes for metagenomic binning, comparative biology and taxonomic classification.</title>
        <authorList>
            <person name="Goeker M."/>
        </authorList>
    </citation>
    <scope>NUCLEOTIDE SEQUENCE [LARGE SCALE GENOMIC DNA]</scope>
    <source>
        <strain evidence="6 7">DSM 22368</strain>
    </source>
</reference>
<comment type="similarity">
    <text evidence="1">Belongs to the membrane fusion protein (MFP) (TC 8.A.1) family.</text>
</comment>
<dbReference type="InParanoid" id="A0A7X0JRX5"/>
<keyword evidence="7" id="KW-1185">Reference proteome</keyword>
<dbReference type="NCBIfam" id="TIGR01730">
    <property type="entry name" value="RND_mfp"/>
    <property type="match status" value="1"/>
</dbReference>
<dbReference type="Gene3D" id="2.40.50.100">
    <property type="match status" value="1"/>
</dbReference>
<dbReference type="EMBL" id="JACHHT010000001">
    <property type="protein sequence ID" value="MBB6520523.1"/>
    <property type="molecule type" value="Genomic_DNA"/>
</dbReference>
<dbReference type="Gene3D" id="2.40.30.170">
    <property type="match status" value="1"/>
</dbReference>
<evidence type="ECO:0000256" key="1">
    <source>
        <dbReference type="ARBA" id="ARBA00009477"/>
    </source>
</evidence>
<keyword evidence="4" id="KW-0472">Membrane</keyword>
<dbReference type="SUPFAM" id="SSF111369">
    <property type="entry name" value="HlyD-like secretion proteins"/>
    <property type="match status" value="1"/>
</dbReference>
<dbReference type="Gene3D" id="2.40.420.20">
    <property type="match status" value="1"/>
</dbReference>